<dbReference type="GO" id="GO:0018685">
    <property type="term" value="F:alkane 1-monooxygenase activity"/>
    <property type="evidence" value="ECO:0007669"/>
    <property type="project" value="TreeGrafter"/>
</dbReference>
<dbReference type="InterPro" id="IPR001128">
    <property type="entry name" value="Cyt_P450"/>
</dbReference>
<evidence type="ECO:0000313" key="2">
    <source>
        <dbReference type="EMBL" id="OBS73339.1"/>
    </source>
</evidence>
<keyword evidence="3" id="KW-1185">Reference proteome</keyword>
<dbReference type="GO" id="GO:0019369">
    <property type="term" value="P:arachidonate metabolic process"/>
    <property type="evidence" value="ECO:0007669"/>
    <property type="project" value="TreeGrafter"/>
</dbReference>
<evidence type="ECO:0000313" key="3">
    <source>
        <dbReference type="Proteomes" id="UP000092124"/>
    </source>
</evidence>
<dbReference type="EMBL" id="LZPO01047367">
    <property type="protein sequence ID" value="OBS73339.1"/>
    <property type="molecule type" value="Genomic_DNA"/>
</dbReference>
<dbReference type="PANTHER" id="PTHR24291:SF165">
    <property type="entry name" value="CYTOCHROME P450 4A10-RELATED"/>
    <property type="match status" value="1"/>
</dbReference>
<dbReference type="STRING" id="56216.A0A1A6H4U8"/>
<name>A0A1A6H4U8_NEOLE</name>
<proteinExistence type="inferred from homology"/>
<dbReference type="Proteomes" id="UP000092124">
    <property type="component" value="Unassembled WGS sequence"/>
</dbReference>
<dbReference type="GO" id="GO:0020037">
    <property type="term" value="F:heme binding"/>
    <property type="evidence" value="ECO:0007669"/>
    <property type="project" value="InterPro"/>
</dbReference>
<dbReference type="Pfam" id="PF00067">
    <property type="entry name" value="p450"/>
    <property type="match status" value="1"/>
</dbReference>
<gene>
    <name evidence="2" type="ORF">A6R68_12084</name>
</gene>
<dbReference type="OrthoDB" id="1470350at2759"/>
<sequence>EISPQSNLFCIVLLRNYKAYIQAIGDLNNLFHSRMRNIIHQNDTIYSLSSNGRLANHACQLAHDHTDGVIKLRKDQLQDGGELEKVKRKRRLDFLDILLFARVSVYHR</sequence>
<comment type="caution">
    <text evidence="2">The sequence shown here is derived from an EMBL/GenBank/DDBJ whole genome shotgun (WGS) entry which is preliminary data.</text>
</comment>
<comment type="similarity">
    <text evidence="1">Belongs to the cytochrome P450 family.</text>
</comment>
<protein>
    <submittedName>
        <fullName evidence="2">Uncharacterized protein</fullName>
    </submittedName>
</protein>
<dbReference type="GO" id="GO:0008391">
    <property type="term" value="F:arachidonate monooxygenase activity"/>
    <property type="evidence" value="ECO:0007669"/>
    <property type="project" value="TreeGrafter"/>
</dbReference>
<dbReference type="GO" id="GO:0005506">
    <property type="term" value="F:iron ion binding"/>
    <property type="evidence" value="ECO:0007669"/>
    <property type="project" value="InterPro"/>
</dbReference>
<reference evidence="2 3" key="1">
    <citation type="submission" date="2016-06" db="EMBL/GenBank/DDBJ databases">
        <title>The Draft Genome Sequence and Annotation of the Desert Woodrat Neotoma lepida.</title>
        <authorList>
            <person name="Campbell M."/>
            <person name="Oakeson K.F."/>
            <person name="Yandell M."/>
            <person name="Halpert J.R."/>
            <person name="Dearing D."/>
        </authorList>
    </citation>
    <scope>NUCLEOTIDE SEQUENCE [LARGE SCALE GENOMIC DNA]</scope>
    <source>
        <strain evidence="2">417</strain>
        <tissue evidence="2">Liver</tissue>
    </source>
</reference>
<dbReference type="AlphaFoldDB" id="A0A1A6H4U8"/>
<dbReference type="PANTHER" id="PTHR24291">
    <property type="entry name" value="CYTOCHROME P450 FAMILY 4"/>
    <property type="match status" value="1"/>
</dbReference>
<organism evidence="2 3">
    <name type="scientific">Neotoma lepida</name>
    <name type="common">Desert woodrat</name>
    <dbReference type="NCBI Taxonomy" id="56216"/>
    <lineage>
        <taxon>Eukaryota</taxon>
        <taxon>Metazoa</taxon>
        <taxon>Chordata</taxon>
        <taxon>Craniata</taxon>
        <taxon>Vertebrata</taxon>
        <taxon>Euteleostomi</taxon>
        <taxon>Mammalia</taxon>
        <taxon>Eutheria</taxon>
        <taxon>Euarchontoglires</taxon>
        <taxon>Glires</taxon>
        <taxon>Rodentia</taxon>
        <taxon>Myomorpha</taxon>
        <taxon>Muroidea</taxon>
        <taxon>Cricetidae</taxon>
        <taxon>Neotominae</taxon>
        <taxon>Neotoma</taxon>
    </lineage>
</organism>
<dbReference type="InterPro" id="IPR050196">
    <property type="entry name" value="Cytochrome_P450_Monoox"/>
</dbReference>
<feature type="non-terminal residue" evidence="2">
    <location>
        <position position="108"/>
    </location>
</feature>
<evidence type="ECO:0000256" key="1">
    <source>
        <dbReference type="ARBA" id="ARBA00010617"/>
    </source>
</evidence>
<accession>A0A1A6H4U8</accession>
<dbReference type="GO" id="GO:0046456">
    <property type="term" value="P:icosanoid biosynthetic process"/>
    <property type="evidence" value="ECO:0007669"/>
    <property type="project" value="TreeGrafter"/>
</dbReference>
<feature type="non-terminal residue" evidence="2">
    <location>
        <position position="1"/>
    </location>
</feature>
<dbReference type="GO" id="GO:0043651">
    <property type="term" value="P:linoleic acid metabolic process"/>
    <property type="evidence" value="ECO:0007669"/>
    <property type="project" value="TreeGrafter"/>
</dbReference>
<dbReference type="GO" id="GO:0001822">
    <property type="term" value="P:kidney development"/>
    <property type="evidence" value="ECO:0007669"/>
    <property type="project" value="TreeGrafter"/>
</dbReference>
<dbReference type="GO" id="GO:0048252">
    <property type="term" value="P:lauric acid metabolic process"/>
    <property type="evidence" value="ECO:0007669"/>
    <property type="project" value="TreeGrafter"/>
</dbReference>